<sequence>MIRTMLLLAPWLFLGSLSASAAPVSHVDYEPRETTEITRFSTGAGGPLRLPTEHLKKMTIIGGKGLSFLYPNQAHFYVETVTAEQSGYPDADMRQWPVYVFGLKDGTESSNAFIRDLLKTKRFGVDKQINPDVVRVFSTSTGKGFWAFGEEKSLIVLTEEDNRSSITLINVTGLPEQTIEDMIIKGVI</sequence>
<evidence type="ECO:0000313" key="3">
    <source>
        <dbReference type="Proteomes" id="UP000245887"/>
    </source>
</evidence>
<dbReference type="RefSeq" id="WP_133243110.1">
    <property type="nucleotide sequence ID" value="NZ_NMPM01000105.1"/>
</dbReference>
<reference evidence="2 3" key="1">
    <citation type="submission" date="2018-04" db="EMBL/GenBank/DDBJ databases">
        <title>Genomic Encyclopedia of Type Strains, Phase IV (KMG-IV): sequencing the most valuable type-strain genomes for metagenomic binning, comparative biology and taxonomic classification.</title>
        <authorList>
            <person name="Goeker M."/>
        </authorList>
    </citation>
    <scope>NUCLEOTIDE SEQUENCE [LARGE SCALE GENOMIC DNA]</scope>
    <source>
        <strain evidence="2 3">DSM 28688</strain>
    </source>
</reference>
<evidence type="ECO:0000256" key="1">
    <source>
        <dbReference type="SAM" id="SignalP"/>
    </source>
</evidence>
<feature type="chain" id="PRO_5015649556" description="DUF4367 domain-containing protein" evidence="1">
    <location>
        <begin position="22"/>
        <end position="188"/>
    </location>
</feature>
<feature type="signal peptide" evidence="1">
    <location>
        <begin position="1"/>
        <end position="21"/>
    </location>
</feature>
<dbReference type="EMBL" id="QEKQ01000003">
    <property type="protein sequence ID" value="PVY77533.1"/>
    <property type="molecule type" value="Genomic_DNA"/>
</dbReference>
<organism evidence="2 3">
    <name type="scientific">Tamilnaduibacter salinus</name>
    <dbReference type="NCBI Taxonomy" id="1484056"/>
    <lineage>
        <taxon>Bacteria</taxon>
        <taxon>Pseudomonadati</taxon>
        <taxon>Pseudomonadota</taxon>
        <taxon>Gammaproteobacteria</taxon>
        <taxon>Pseudomonadales</taxon>
        <taxon>Marinobacteraceae</taxon>
        <taxon>Tamilnaduibacter</taxon>
    </lineage>
</organism>
<proteinExistence type="predicted"/>
<accession>A0A2U1CYI5</accession>
<evidence type="ECO:0008006" key="4">
    <source>
        <dbReference type="Google" id="ProtNLM"/>
    </source>
</evidence>
<dbReference type="Proteomes" id="UP000245887">
    <property type="component" value="Unassembled WGS sequence"/>
</dbReference>
<protein>
    <recommendedName>
        <fullName evidence="4">DUF4367 domain-containing protein</fullName>
    </recommendedName>
</protein>
<comment type="caution">
    <text evidence="2">The sequence shown here is derived from an EMBL/GenBank/DDBJ whole genome shotgun (WGS) entry which is preliminary data.</text>
</comment>
<gene>
    <name evidence="2" type="ORF">C8D92_103220</name>
</gene>
<name>A0A2U1CYI5_9GAMM</name>
<dbReference type="OrthoDB" id="6365247at2"/>
<dbReference type="AlphaFoldDB" id="A0A2U1CYI5"/>
<keyword evidence="1" id="KW-0732">Signal</keyword>
<evidence type="ECO:0000313" key="2">
    <source>
        <dbReference type="EMBL" id="PVY77533.1"/>
    </source>
</evidence>